<evidence type="ECO:0000256" key="1">
    <source>
        <dbReference type="ARBA" id="ARBA00022478"/>
    </source>
</evidence>
<comment type="catalytic activity">
    <reaction evidence="4">
        <text>RNA(n) + a ribonucleoside 5'-triphosphate = RNA(n+1) + diphosphate</text>
        <dbReference type="Rhea" id="RHEA:21248"/>
        <dbReference type="Rhea" id="RHEA-COMP:14527"/>
        <dbReference type="Rhea" id="RHEA-COMP:17342"/>
        <dbReference type="ChEBI" id="CHEBI:33019"/>
        <dbReference type="ChEBI" id="CHEBI:61557"/>
        <dbReference type="ChEBI" id="CHEBI:140395"/>
        <dbReference type="EC" id="2.7.7.6"/>
    </reaction>
</comment>
<keyword evidence="2 4" id="KW-0804">Transcription</keyword>
<keyword evidence="4" id="KW-0411">Iron-sulfur</keyword>
<keyword evidence="4" id="KW-0808">Transferase</keyword>
<dbReference type="PANTHER" id="PTHR11800:SF2">
    <property type="entry name" value="DNA-DIRECTED RNA POLYMERASE II SUBUNIT RPB3"/>
    <property type="match status" value="1"/>
</dbReference>
<protein>
    <recommendedName>
        <fullName evidence="4">DNA-directed RNA polymerase subunit Rpo3</fullName>
        <ecNumber evidence="4">2.7.7.6</ecNumber>
    </recommendedName>
    <alternativeName>
        <fullName evidence="4">DNA-directed RNA polymerase subunit D</fullName>
    </alternativeName>
</protein>
<dbReference type="InterPro" id="IPR036603">
    <property type="entry name" value="RBP11-like"/>
</dbReference>
<dbReference type="Pfam" id="PF00037">
    <property type="entry name" value="Fer4"/>
    <property type="match status" value="1"/>
</dbReference>
<sequence length="265" mass="29899">MEIKIIDASEHRIIFELSDANPAIANALRRTIISEVPTMAIDYIVVIENNTMYFDEHIAHTLGMIPLTTDLEKYNLPEECECGGSGCPLCTTRLILEVEAREDNTIVYSGDLKPQDPMIKPVRSDIPLFKLNKQDRIVLEAIARLGRGKQHSKWQPVGPIGYKYYPIVEIDNSKCNLCGECIKVCNRRALILKDTEIVLDPLKCSLCKLCVEACDRKAISLKMDDTRFIFQFETTGALNPQQILLKAIEILVDKLESFKKQVAAT</sequence>
<gene>
    <name evidence="4" type="primary">rpo3</name>
    <name evidence="4" type="synonym">rpoD</name>
</gene>
<dbReference type="Pfam" id="PF01193">
    <property type="entry name" value="RNA_pol_L"/>
    <property type="match status" value="1"/>
</dbReference>
<evidence type="ECO:0000256" key="4">
    <source>
        <dbReference type="HAMAP-Rule" id="MF_00320"/>
    </source>
</evidence>
<dbReference type="SUPFAM" id="SSF56553">
    <property type="entry name" value="Insert subdomain of RNA polymerase alpha subunit"/>
    <property type="match status" value="1"/>
</dbReference>
<organism evidence="6">
    <name type="scientific">uncultured korarchaeote</name>
    <dbReference type="NCBI Taxonomy" id="161241"/>
    <lineage>
        <taxon>Archaea</taxon>
        <taxon>Thermoproteota</taxon>
        <taxon>environmental samples</taxon>
    </lineage>
</organism>
<dbReference type="GO" id="GO:0046983">
    <property type="term" value="F:protein dimerization activity"/>
    <property type="evidence" value="ECO:0007669"/>
    <property type="project" value="InterPro"/>
</dbReference>
<dbReference type="CDD" id="cd07030">
    <property type="entry name" value="RNAP_D"/>
    <property type="match status" value="1"/>
</dbReference>
<comment type="similarity">
    <text evidence="3 4">Belongs to the archaeal Rpo3/eukaryotic RPB3 RNA polymerase subunit family.</text>
</comment>
<keyword evidence="1 4" id="KW-0240">DNA-directed RNA polymerase</keyword>
<accession>A0A1L2JQ24</accession>
<dbReference type="InterPro" id="IPR011263">
    <property type="entry name" value="DNA-dir_RNA_pol_RpoA/D/Rpb3"/>
</dbReference>
<dbReference type="EMBL" id="KX765034">
    <property type="protein sequence ID" value="AOZ56120.1"/>
    <property type="molecule type" value="Genomic_DNA"/>
</dbReference>
<keyword evidence="4" id="KW-0003">3Fe-4S</keyword>
<keyword evidence="4" id="KW-0479">Metal-binding</keyword>
<dbReference type="InterPro" id="IPR022842">
    <property type="entry name" value="RNAP_Rpo3/Rpb3/RPAC1"/>
</dbReference>
<keyword evidence="4" id="KW-0548">Nucleotidyltransferase</keyword>
<comment type="subunit">
    <text evidence="4">Part of the RNA polymerase complex.</text>
</comment>
<dbReference type="Gene3D" id="3.30.1360.10">
    <property type="entry name" value="RNA polymerase, RBP11-like subunit"/>
    <property type="match status" value="1"/>
</dbReference>
<dbReference type="InterPro" id="IPR017896">
    <property type="entry name" value="4Fe4S_Fe-S-bd"/>
</dbReference>
<feature type="binding site" evidence="4">
    <location>
        <position position="204"/>
    </location>
    <ligand>
        <name>[3Fe-4S] cluster</name>
        <dbReference type="ChEBI" id="CHEBI:21137"/>
    </ligand>
</feature>
<feature type="domain" description="4Fe-4S ferredoxin-type" evidence="5">
    <location>
        <begin position="196"/>
        <end position="224"/>
    </location>
</feature>
<evidence type="ECO:0000256" key="3">
    <source>
        <dbReference type="ARBA" id="ARBA00025804"/>
    </source>
</evidence>
<dbReference type="GO" id="GO:0003677">
    <property type="term" value="F:DNA binding"/>
    <property type="evidence" value="ECO:0007669"/>
    <property type="project" value="UniProtKB-UniRule"/>
</dbReference>
<comment type="subcellular location">
    <subcellularLocation>
        <location evidence="4">Cytoplasm</location>
    </subcellularLocation>
</comment>
<proteinExistence type="inferred from homology"/>
<evidence type="ECO:0000256" key="2">
    <source>
        <dbReference type="ARBA" id="ARBA00023163"/>
    </source>
</evidence>
<evidence type="ECO:0000313" key="6">
    <source>
        <dbReference type="EMBL" id="AOZ56120.1"/>
    </source>
</evidence>
<dbReference type="SMART" id="SM00662">
    <property type="entry name" value="RPOLD"/>
    <property type="match status" value="1"/>
</dbReference>
<keyword evidence="4" id="KW-0963">Cytoplasm</keyword>
<feature type="binding site" evidence="4">
    <location>
        <position position="207"/>
    </location>
    <ligand>
        <name>[3Fe-4S] cluster</name>
        <dbReference type="ChEBI" id="CHEBI:21137"/>
    </ligand>
</feature>
<feature type="domain" description="4Fe-4S ferredoxin-type" evidence="5">
    <location>
        <begin position="166"/>
        <end position="195"/>
    </location>
</feature>
<comment type="cofactor">
    <cofactor evidence="4">
        <name>[3Fe-4S] cluster</name>
        <dbReference type="ChEBI" id="CHEBI:21137"/>
    </cofactor>
    <text evidence="4">Binds 1 [3Fe-4S] cluster.</text>
</comment>
<dbReference type="Pfam" id="PF01000">
    <property type="entry name" value="RNA_pol_A_bac"/>
    <property type="match status" value="1"/>
</dbReference>
<name>A0A1L2JQ24_9CREN</name>
<evidence type="ECO:0000259" key="5">
    <source>
        <dbReference type="PROSITE" id="PS51379"/>
    </source>
</evidence>
<dbReference type="EC" id="2.7.7.6" evidence="4"/>
<dbReference type="GO" id="GO:0003899">
    <property type="term" value="F:DNA-directed RNA polymerase activity"/>
    <property type="evidence" value="ECO:0007669"/>
    <property type="project" value="UniProtKB-UniRule"/>
</dbReference>
<dbReference type="Gene3D" id="3.30.70.3110">
    <property type="match status" value="1"/>
</dbReference>
<dbReference type="InterPro" id="IPR036643">
    <property type="entry name" value="RNApol_insert_sf"/>
</dbReference>
<dbReference type="GO" id="GO:0005737">
    <property type="term" value="C:cytoplasm"/>
    <property type="evidence" value="ECO:0007669"/>
    <property type="project" value="UniProtKB-SubCell"/>
</dbReference>
<dbReference type="GO" id="GO:0006351">
    <property type="term" value="P:DNA-templated transcription"/>
    <property type="evidence" value="ECO:0007669"/>
    <property type="project" value="UniProtKB-UniRule"/>
</dbReference>
<dbReference type="PANTHER" id="PTHR11800">
    <property type="entry name" value="DNA-DIRECTED RNA POLYMERASE"/>
    <property type="match status" value="1"/>
</dbReference>
<dbReference type="InterPro" id="IPR011262">
    <property type="entry name" value="DNA-dir_RNA_pol_insert"/>
</dbReference>
<dbReference type="NCBIfam" id="NF001988">
    <property type="entry name" value="PRK00783.1"/>
    <property type="match status" value="1"/>
</dbReference>
<dbReference type="GO" id="GO:0046872">
    <property type="term" value="F:metal ion binding"/>
    <property type="evidence" value="ECO:0007669"/>
    <property type="project" value="UniProtKB-KW"/>
</dbReference>
<feature type="binding site" evidence="4">
    <location>
        <position position="210"/>
    </location>
    <ligand>
        <name>[3Fe-4S] cluster</name>
        <dbReference type="ChEBI" id="CHEBI:21137"/>
    </ligand>
</feature>
<dbReference type="HAMAP" id="MF_00320">
    <property type="entry name" value="RNApol_arch_Rpo3"/>
    <property type="match status" value="1"/>
</dbReference>
<dbReference type="GO" id="GO:0051538">
    <property type="term" value="F:3 iron, 4 sulfur cluster binding"/>
    <property type="evidence" value="ECO:0007669"/>
    <property type="project" value="UniProtKB-KW"/>
</dbReference>
<dbReference type="SUPFAM" id="SSF55257">
    <property type="entry name" value="RBP11-like subunits of RNA polymerase"/>
    <property type="match status" value="1"/>
</dbReference>
<dbReference type="GO" id="GO:0000428">
    <property type="term" value="C:DNA-directed RNA polymerase complex"/>
    <property type="evidence" value="ECO:0007669"/>
    <property type="project" value="UniProtKB-KW"/>
</dbReference>
<keyword evidence="4" id="KW-0408">Iron</keyword>
<dbReference type="InterPro" id="IPR050518">
    <property type="entry name" value="Rpo3/RPB3_RNA_Pol_subunit"/>
</dbReference>
<dbReference type="PROSITE" id="PS51379">
    <property type="entry name" value="4FE4S_FER_2"/>
    <property type="match status" value="2"/>
</dbReference>
<dbReference type="Gene3D" id="2.170.120.12">
    <property type="entry name" value="DNA-directed RNA polymerase, insert domain"/>
    <property type="match status" value="1"/>
</dbReference>
<comment type="function">
    <text evidence="4">DNA-dependent RNA polymerase (RNAP) catalyzes the transcription of DNA into RNA using the four ribonucleoside triphosphates as substrates.</text>
</comment>
<reference evidence="6" key="1">
    <citation type="journal article" date="2017" name="Nature">
        <title>Metagenomic exploration of ASGARD archaea illuminates the origin of cellular complexity in eukaryotes.</title>
        <authorList>
            <person name="Zaremba-Niedzwiedzka K."/>
            <person name="Caceres E.F."/>
            <person name="Saw J.H.W."/>
            <person name="Backstrom D."/>
            <person name="Juzokaite L."/>
            <person name="Vancaester E."/>
            <person name="Seitz K.W."/>
            <person name="Anantharaman K."/>
            <person name="Starnawski P."/>
            <person name="Kjeldsen K.U."/>
            <person name="Stott M.B."/>
            <person name="Nunoura T."/>
            <person name="Banfield J.F."/>
            <person name="Schramm A."/>
            <person name="Baker B.J."/>
            <person name="Spang A."/>
            <person name="Ettema T.J.G."/>
        </authorList>
    </citation>
    <scope>NUCLEOTIDE SEQUENCE</scope>
    <source>
        <strain evidence="6">TIV_1</strain>
    </source>
</reference>
<dbReference type="AlphaFoldDB" id="A0A1L2JQ24"/>